<accession>A0A558AIS8</accession>
<comment type="caution">
    <text evidence="1">The sequence shown here is derived from an EMBL/GenBank/DDBJ whole genome shotgun (WGS) entry which is preliminary data.</text>
</comment>
<dbReference type="Proteomes" id="UP000318578">
    <property type="component" value="Unassembled WGS sequence"/>
</dbReference>
<proteinExistence type="predicted"/>
<keyword evidence="2" id="KW-1185">Reference proteome</keyword>
<dbReference type="EMBL" id="VJZA01000008">
    <property type="protein sequence ID" value="TVT24149.1"/>
    <property type="molecule type" value="Genomic_DNA"/>
</dbReference>
<gene>
    <name evidence="1" type="ORF">FNH06_07850</name>
</gene>
<evidence type="ECO:0000313" key="2">
    <source>
        <dbReference type="Proteomes" id="UP000318578"/>
    </source>
</evidence>
<dbReference type="Gene3D" id="3.10.129.10">
    <property type="entry name" value="Hotdog Thioesterase"/>
    <property type="match status" value="1"/>
</dbReference>
<name>A0A558AIS8_9PSEU</name>
<dbReference type="InterPro" id="IPR029069">
    <property type="entry name" value="HotDog_dom_sf"/>
</dbReference>
<reference evidence="1 2" key="1">
    <citation type="submission" date="2019-07" db="EMBL/GenBank/DDBJ databases">
        <title>New species of Amycolatopsis and Streptomyces.</title>
        <authorList>
            <person name="Duangmal K."/>
            <person name="Teo W.F.A."/>
            <person name="Lipun K."/>
        </authorList>
    </citation>
    <scope>NUCLEOTIDE SEQUENCE [LARGE SCALE GENOMIC DNA]</scope>
    <source>
        <strain evidence="1 2">JCM 30562</strain>
    </source>
</reference>
<dbReference type="OrthoDB" id="4773251at2"/>
<sequence>MCDTDAARLIYFGAPARWAERLLTTWLADVGCPLSKSLDSGFGDPVVHAEMTYHSPLRLDDEVNATLSLIRRTERSLTFHCGFGLGSGPATAVEVRLTKVHVRFGPDGAEAVPLAGPLLDALVAAAG</sequence>
<dbReference type="SUPFAM" id="SSF54637">
    <property type="entry name" value="Thioesterase/thiol ester dehydrase-isomerase"/>
    <property type="match status" value="1"/>
</dbReference>
<dbReference type="Pfam" id="PF13279">
    <property type="entry name" value="4HBT_2"/>
    <property type="match status" value="1"/>
</dbReference>
<dbReference type="CDD" id="cd00586">
    <property type="entry name" value="4HBT"/>
    <property type="match status" value="1"/>
</dbReference>
<dbReference type="AlphaFoldDB" id="A0A558AIS8"/>
<evidence type="ECO:0000313" key="1">
    <source>
        <dbReference type="EMBL" id="TVT24149.1"/>
    </source>
</evidence>
<organism evidence="1 2">
    <name type="scientific">Amycolatopsis acidiphila</name>
    <dbReference type="NCBI Taxonomy" id="715473"/>
    <lineage>
        <taxon>Bacteria</taxon>
        <taxon>Bacillati</taxon>
        <taxon>Actinomycetota</taxon>
        <taxon>Actinomycetes</taxon>
        <taxon>Pseudonocardiales</taxon>
        <taxon>Pseudonocardiaceae</taxon>
        <taxon>Amycolatopsis</taxon>
    </lineage>
</organism>
<protein>
    <submittedName>
        <fullName evidence="1">Acyl-CoA thioesterase</fullName>
    </submittedName>
</protein>